<comment type="caution">
    <text evidence="2">The sequence shown here is derived from an EMBL/GenBank/DDBJ whole genome shotgun (WGS) entry which is preliminary data.</text>
</comment>
<evidence type="ECO:0000259" key="1">
    <source>
        <dbReference type="PROSITE" id="PS50995"/>
    </source>
</evidence>
<sequence>MIALRRILRATELGSKQLARTFRLTTSQLIVLEILSERGQATAGAIAARAGLGQATVTALVDKLEQRGLVARRRGEADRRQVWIELLDEGRRALAEVPGTLQTRFRDKFTGLEDWEQAYIVAALERVAALLDADKIDAAPVLDVGEIVERGS</sequence>
<dbReference type="Pfam" id="PF01047">
    <property type="entry name" value="MarR"/>
    <property type="match status" value="1"/>
</dbReference>
<dbReference type="PANTHER" id="PTHR33164">
    <property type="entry name" value="TRANSCRIPTIONAL REGULATOR, MARR FAMILY"/>
    <property type="match status" value="1"/>
</dbReference>
<dbReference type="Gene3D" id="1.10.10.10">
    <property type="entry name" value="Winged helix-like DNA-binding domain superfamily/Winged helix DNA-binding domain"/>
    <property type="match status" value="1"/>
</dbReference>
<dbReference type="EMBL" id="JARGEQ010000016">
    <property type="protein sequence ID" value="MDF1585275.1"/>
    <property type="molecule type" value="Genomic_DNA"/>
</dbReference>
<dbReference type="InterPro" id="IPR036390">
    <property type="entry name" value="WH_DNA-bd_sf"/>
</dbReference>
<gene>
    <name evidence="2" type="ORF">PZ740_02625</name>
</gene>
<dbReference type="InterPro" id="IPR000835">
    <property type="entry name" value="HTH_MarR-typ"/>
</dbReference>
<accession>A0AAP3V004</accession>
<dbReference type="PANTHER" id="PTHR33164:SF89">
    <property type="entry name" value="MARR FAMILY REGULATORY PROTEIN"/>
    <property type="match status" value="1"/>
</dbReference>
<organism evidence="2 3">
    <name type="scientific">Marinimicrococcus flavescens</name>
    <dbReference type="NCBI Taxonomy" id="3031815"/>
    <lineage>
        <taxon>Bacteria</taxon>
        <taxon>Pseudomonadati</taxon>
        <taxon>Pseudomonadota</taxon>
        <taxon>Alphaproteobacteria</taxon>
        <taxon>Geminicoccales</taxon>
        <taxon>Geminicoccaceae</taxon>
        <taxon>Marinimicrococcus</taxon>
    </lineage>
</organism>
<dbReference type="InterPro" id="IPR039422">
    <property type="entry name" value="MarR/SlyA-like"/>
</dbReference>
<dbReference type="SMART" id="SM00347">
    <property type="entry name" value="HTH_MARR"/>
    <property type="match status" value="1"/>
</dbReference>
<dbReference type="InterPro" id="IPR036388">
    <property type="entry name" value="WH-like_DNA-bd_sf"/>
</dbReference>
<dbReference type="SUPFAM" id="SSF46785">
    <property type="entry name" value="Winged helix' DNA-binding domain"/>
    <property type="match status" value="1"/>
</dbReference>
<dbReference type="PROSITE" id="PS50995">
    <property type="entry name" value="HTH_MARR_2"/>
    <property type="match status" value="1"/>
</dbReference>
<reference evidence="2 3" key="1">
    <citation type="submission" date="2023-03" db="EMBL/GenBank/DDBJ databases">
        <title>YIM 152171 draft genome.</title>
        <authorList>
            <person name="Yang Z."/>
        </authorList>
    </citation>
    <scope>NUCLEOTIDE SEQUENCE [LARGE SCALE GENOMIC DNA]</scope>
    <source>
        <strain evidence="2 3">YIM 152171</strain>
    </source>
</reference>
<feature type="domain" description="HTH marR-type" evidence="1">
    <location>
        <begin position="1"/>
        <end position="129"/>
    </location>
</feature>
<name>A0AAP3V004_9PROT</name>
<keyword evidence="3" id="KW-1185">Reference proteome</keyword>
<dbReference type="Proteomes" id="UP001301140">
    <property type="component" value="Unassembled WGS sequence"/>
</dbReference>
<proteinExistence type="predicted"/>
<evidence type="ECO:0000313" key="3">
    <source>
        <dbReference type="Proteomes" id="UP001301140"/>
    </source>
</evidence>
<dbReference type="GO" id="GO:0006950">
    <property type="term" value="P:response to stress"/>
    <property type="evidence" value="ECO:0007669"/>
    <property type="project" value="TreeGrafter"/>
</dbReference>
<protein>
    <submittedName>
        <fullName evidence="2">MarR family transcriptional regulator</fullName>
    </submittedName>
</protein>
<dbReference type="GO" id="GO:0003700">
    <property type="term" value="F:DNA-binding transcription factor activity"/>
    <property type="evidence" value="ECO:0007669"/>
    <property type="project" value="InterPro"/>
</dbReference>
<evidence type="ECO:0000313" key="2">
    <source>
        <dbReference type="EMBL" id="MDF1585275.1"/>
    </source>
</evidence>
<dbReference type="AlphaFoldDB" id="A0AAP3V004"/>